<feature type="domain" description="DUF4440" evidence="1">
    <location>
        <begin position="32"/>
        <end position="138"/>
    </location>
</feature>
<dbReference type="Pfam" id="PF14534">
    <property type="entry name" value="DUF4440"/>
    <property type="match status" value="1"/>
</dbReference>
<dbReference type="SUPFAM" id="SSF54427">
    <property type="entry name" value="NTF2-like"/>
    <property type="match status" value="1"/>
</dbReference>
<reference evidence="2 3" key="1">
    <citation type="submission" date="2016-10" db="EMBL/GenBank/DDBJ databases">
        <authorList>
            <person name="de Groot N.N."/>
        </authorList>
    </citation>
    <scope>NUCLEOTIDE SEQUENCE [LARGE SCALE GENOMIC DNA]</scope>
    <source>
        <strain evidence="2 3">DSM 21668</strain>
    </source>
</reference>
<evidence type="ECO:0000259" key="1">
    <source>
        <dbReference type="Pfam" id="PF14534"/>
    </source>
</evidence>
<accession>A0A1G9W7Q7</accession>
<dbReference type="Gene3D" id="3.10.450.50">
    <property type="match status" value="1"/>
</dbReference>
<organism evidence="2 3">
    <name type="scientific">Siphonobacter aquaeclarae</name>
    <dbReference type="NCBI Taxonomy" id="563176"/>
    <lineage>
        <taxon>Bacteria</taxon>
        <taxon>Pseudomonadati</taxon>
        <taxon>Bacteroidota</taxon>
        <taxon>Cytophagia</taxon>
        <taxon>Cytophagales</taxon>
        <taxon>Cytophagaceae</taxon>
        <taxon>Siphonobacter</taxon>
    </lineage>
</organism>
<gene>
    <name evidence="2" type="ORF">SAMN04488090_4281</name>
</gene>
<dbReference type="AlphaFoldDB" id="A0A1G9W7Q7"/>
<dbReference type="RefSeq" id="WP_093207716.1">
    <property type="nucleotide sequence ID" value="NZ_FNGS01000009.1"/>
</dbReference>
<proteinExistence type="predicted"/>
<evidence type="ECO:0000313" key="2">
    <source>
        <dbReference type="EMBL" id="SDM80584.1"/>
    </source>
</evidence>
<dbReference type="EMBL" id="FNGS01000009">
    <property type="protein sequence ID" value="SDM80584.1"/>
    <property type="molecule type" value="Genomic_DNA"/>
</dbReference>
<evidence type="ECO:0000313" key="3">
    <source>
        <dbReference type="Proteomes" id="UP000198901"/>
    </source>
</evidence>
<dbReference type="InterPro" id="IPR032710">
    <property type="entry name" value="NTF2-like_dom_sf"/>
</dbReference>
<keyword evidence="3" id="KW-1185">Reference proteome</keyword>
<name>A0A1G9W7Q7_9BACT</name>
<dbReference type="InterPro" id="IPR027843">
    <property type="entry name" value="DUF4440"/>
</dbReference>
<protein>
    <recommendedName>
        <fullName evidence="1">DUF4440 domain-containing protein</fullName>
    </recommendedName>
</protein>
<dbReference type="Proteomes" id="UP000198901">
    <property type="component" value="Unassembled WGS sequence"/>
</dbReference>
<dbReference type="STRING" id="563176.SAMN04488090_4281"/>
<dbReference type="OrthoDB" id="1445948at2"/>
<sequence length="146" mass="16487">MIFDKPSRILLTLVVVFSSLQLVLAQSPQEQISQLEKKRFTAMVDADEKTLQSLLSDQLSYTHSDGKVDNKAGYIASVMNGTMDYQEIAVLEEKITVIQKTAVVSGKAKVRAVRNGQPLNLTLRYTDVYVREQGKWHMLAWQSLKL</sequence>